<feature type="compositionally biased region" description="Basic residues" evidence="1">
    <location>
        <begin position="114"/>
        <end position="123"/>
    </location>
</feature>
<feature type="compositionally biased region" description="Basic and acidic residues" evidence="1">
    <location>
        <begin position="55"/>
        <end position="84"/>
    </location>
</feature>
<evidence type="ECO:0000256" key="1">
    <source>
        <dbReference type="SAM" id="MobiDB-lite"/>
    </source>
</evidence>
<reference evidence="2" key="1">
    <citation type="submission" date="2020-02" db="EMBL/GenBank/DDBJ databases">
        <authorList>
            <person name="Meier V. D."/>
        </authorList>
    </citation>
    <scope>NUCLEOTIDE SEQUENCE</scope>
    <source>
        <strain evidence="2">AVDCRST_MAG68</strain>
    </source>
</reference>
<feature type="compositionally biased region" description="Basic residues" evidence="1">
    <location>
        <begin position="85"/>
        <end position="94"/>
    </location>
</feature>
<protein>
    <submittedName>
        <fullName evidence="2">Uncharacterized protein</fullName>
    </submittedName>
</protein>
<accession>A0A6J4L1K4</accession>
<feature type="compositionally biased region" description="Basic residues" evidence="1">
    <location>
        <begin position="37"/>
        <end position="48"/>
    </location>
</feature>
<feature type="non-terminal residue" evidence="2">
    <location>
        <position position="1"/>
    </location>
</feature>
<feature type="region of interest" description="Disordered" evidence="1">
    <location>
        <begin position="37"/>
        <end position="147"/>
    </location>
</feature>
<feature type="non-terminal residue" evidence="2">
    <location>
        <position position="164"/>
    </location>
</feature>
<gene>
    <name evidence="2" type="ORF">AVDCRST_MAG68-1878</name>
</gene>
<feature type="compositionally biased region" description="Basic and acidic residues" evidence="1">
    <location>
        <begin position="104"/>
        <end position="113"/>
    </location>
</feature>
<evidence type="ECO:0000313" key="2">
    <source>
        <dbReference type="EMBL" id="CAA9319699.1"/>
    </source>
</evidence>
<proteinExistence type="predicted"/>
<organism evidence="2">
    <name type="scientific">uncultured Gemmatimonadota bacterium</name>
    <dbReference type="NCBI Taxonomy" id="203437"/>
    <lineage>
        <taxon>Bacteria</taxon>
        <taxon>Pseudomonadati</taxon>
        <taxon>Gemmatimonadota</taxon>
        <taxon>environmental samples</taxon>
    </lineage>
</organism>
<sequence length="164" mass="18464">GCHAGRGRGVLGADSRLHPGKKNHAYIAVFHGPRRPCAARRVRQRHRSGLAAGGGDDRRRGDAPAHHPSRFGEARRGLRRDGHHLWQRQLHPRGRCGGQRARPRGRDHPVRPREPRRHLHGRPARVSPHRVPPLRRGRRGDRPRERPLRLAAGALRDAHHGSAL</sequence>
<dbReference type="EMBL" id="CADCTW010000090">
    <property type="protein sequence ID" value="CAA9319699.1"/>
    <property type="molecule type" value="Genomic_DNA"/>
</dbReference>
<dbReference type="AlphaFoldDB" id="A0A6J4L1K4"/>
<name>A0A6J4L1K4_9BACT</name>